<dbReference type="InterPro" id="IPR016039">
    <property type="entry name" value="Thiolase-like"/>
</dbReference>
<feature type="domain" description="Beta-ketoacyl-[acyl-carrier-protein] synthase III C-terminal" evidence="3">
    <location>
        <begin position="196"/>
        <end position="266"/>
    </location>
</feature>
<evidence type="ECO:0000256" key="2">
    <source>
        <dbReference type="ARBA" id="ARBA00023315"/>
    </source>
</evidence>
<name>A0A9D1NLF7_9BACT</name>
<reference evidence="5" key="1">
    <citation type="submission" date="2020-10" db="EMBL/GenBank/DDBJ databases">
        <authorList>
            <person name="Gilroy R."/>
        </authorList>
    </citation>
    <scope>NUCLEOTIDE SEQUENCE</scope>
    <source>
        <strain evidence="5">10669</strain>
    </source>
</reference>
<reference evidence="5" key="2">
    <citation type="journal article" date="2021" name="PeerJ">
        <title>Extensive microbial diversity within the chicken gut microbiome revealed by metagenomics and culture.</title>
        <authorList>
            <person name="Gilroy R."/>
            <person name="Ravi A."/>
            <person name="Getino M."/>
            <person name="Pursley I."/>
            <person name="Horton D.L."/>
            <person name="Alikhan N.F."/>
            <person name="Baker D."/>
            <person name="Gharbi K."/>
            <person name="Hall N."/>
            <person name="Watson M."/>
            <person name="Adriaenssens E.M."/>
            <person name="Foster-Nyarko E."/>
            <person name="Jarju S."/>
            <person name="Secka A."/>
            <person name="Antonio M."/>
            <person name="Oren A."/>
            <person name="Chaudhuri R.R."/>
            <person name="La Ragione R."/>
            <person name="Hildebrand F."/>
            <person name="Pallen M.J."/>
        </authorList>
    </citation>
    <scope>NUCLEOTIDE SEQUENCE</scope>
    <source>
        <strain evidence="5">10669</strain>
    </source>
</reference>
<comment type="caution">
    <text evidence="5">The sequence shown here is derived from an EMBL/GenBank/DDBJ whole genome shotgun (WGS) entry which is preliminary data.</text>
</comment>
<dbReference type="PANTHER" id="PTHR34069">
    <property type="entry name" value="3-OXOACYL-[ACYL-CARRIER-PROTEIN] SYNTHASE 3"/>
    <property type="match status" value="1"/>
</dbReference>
<proteinExistence type="predicted"/>
<dbReference type="Proteomes" id="UP000886812">
    <property type="component" value="Unassembled WGS sequence"/>
</dbReference>
<accession>A0A9D1NLF7</accession>
<organism evidence="5 6">
    <name type="scientific">Candidatus Spyradosoma merdigallinarum</name>
    <dbReference type="NCBI Taxonomy" id="2840950"/>
    <lineage>
        <taxon>Bacteria</taxon>
        <taxon>Pseudomonadati</taxon>
        <taxon>Verrucomicrobiota</taxon>
        <taxon>Opitutia</taxon>
        <taxon>Opitutia incertae sedis</taxon>
        <taxon>Candidatus Spyradosoma</taxon>
    </lineage>
</organism>
<evidence type="ECO:0000259" key="3">
    <source>
        <dbReference type="Pfam" id="PF08541"/>
    </source>
</evidence>
<dbReference type="NCBIfam" id="NF006720">
    <property type="entry name" value="PRK09258.1"/>
    <property type="match status" value="1"/>
</dbReference>
<sequence length="274" mass="28382">KALRAAGTRPEDVDLLIHAAVCRDRLEPSTAAYVHGLLGLSPRAMIFDVSNACLGFLNAMAVAAAMIESGQIRRALICSGENGRPLVENTVAKLNADETLTRRTVKPFFANLTIGAGAAAAVLSRDDLAPENSPRLVGGAVATDSSANALCEGDADGNALAMRTDSEKLLEAGIALAARAWADFKAETGWDEGVPAHIVTHQVGVRHSSALFAALGLDPAKDRRTFERLGNVGSVSLPATLALHADAGTFARGEKVALLGIGSGLSSMMLGAEF</sequence>
<dbReference type="InterPro" id="IPR013747">
    <property type="entry name" value="ACP_syn_III_C"/>
</dbReference>
<protein>
    <submittedName>
        <fullName evidence="5">3-oxoacyl-ACP synthase III</fullName>
    </submittedName>
</protein>
<dbReference type="AlphaFoldDB" id="A0A9D1NLF7"/>
<keyword evidence="2" id="KW-0012">Acyltransferase</keyword>
<dbReference type="SUPFAM" id="SSF53901">
    <property type="entry name" value="Thiolase-like"/>
    <property type="match status" value="1"/>
</dbReference>
<evidence type="ECO:0000313" key="5">
    <source>
        <dbReference type="EMBL" id="HIV04786.1"/>
    </source>
</evidence>
<dbReference type="InterPro" id="IPR013751">
    <property type="entry name" value="ACP_syn_III_N"/>
</dbReference>
<keyword evidence="1" id="KW-0808">Transferase</keyword>
<feature type="non-terminal residue" evidence="5">
    <location>
        <position position="1"/>
    </location>
</feature>
<dbReference type="Pfam" id="PF08541">
    <property type="entry name" value="ACP_syn_III_C"/>
    <property type="match status" value="1"/>
</dbReference>
<evidence type="ECO:0000259" key="4">
    <source>
        <dbReference type="Pfam" id="PF08545"/>
    </source>
</evidence>
<evidence type="ECO:0000256" key="1">
    <source>
        <dbReference type="ARBA" id="ARBA00022679"/>
    </source>
</evidence>
<dbReference type="PANTHER" id="PTHR34069:SF3">
    <property type="entry name" value="ACYL-COA:ACYL-COA ALKYLTRANSFERASE"/>
    <property type="match status" value="1"/>
</dbReference>
<evidence type="ECO:0000313" key="6">
    <source>
        <dbReference type="Proteomes" id="UP000886812"/>
    </source>
</evidence>
<dbReference type="GO" id="GO:0006633">
    <property type="term" value="P:fatty acid biosynthetic process"/>
    <property type="evidence" value="ECO:0007669"/>
    <property type="project" value="InterPro"/>
</dbReference>
<dbReference type="Pfam" id="PF08545">
    <property type="entry name" value="ACP_syn_III"/>
    <property type="match status" value="1"/>
</dbReference>
<dbReference type="Gene3D" id="3.40.47.10">
    <property type="match status" value="2"/>
</dbReference>
<dbReference type="GO" id="GO:0004315">
    <property type="term" value="F:3-oxoacyl-[acyl-carrier-protein] synthase activity"/>
    <property type="evidence" value="ECO:0007669"/>
    <property type="project" value="InterPro"/>
</dbReference>
<gene>
    <name evidence="5" type="ORF">IAC75_06550</name>
</gene>
<dbReference type="EMBL" id="DVOG01000175">
    <property type="protein sequence ID" value="HIV04786.1"/>
    <property type="molecule type" value="Genomic_DNA"/>
</dbReference>
<feature type="domain" description="Beta-ketoacyl-[acyl-carrier-protein] synthase III N-terminal" evidence="4">
    <location>
        <begin position="47"/>
        <end position="126"/>
    </location>
</feature>
<dbReference type="GO" id="GO:0044550">
    <property type="term" value="P:secondary metabolite biosynthetic process"/>
    <property type="evidence" value="ECO:0007669"/>
    <property type="project" value="TreeGrafter"/>
</dbReference>